<reference evidence="2 3" key="1">
    <citation type="journal article" date="2016" name="Nat. Commun.">
        <title>Thousands of microbial genomes shed light on interconnected biogeochemical processes in an aquifer system.</title>
        <authorList>
            <person name="Anantharaman K."/>
            <person name="Brown C.T."/>
            <person name="Hug L.A."/>
            <person name="Sharon I."/>
            <person name="Castelle C.J."/>
            <person name="Probst A.J."/>
            <person name="Thomas B.C."/>
            <person name="Singh A."/>
            <person name="Wilkins M.J."/>
            <person name="Karaoz U."/>
            <person name="Brodie E.L."/>
            <person name="Williams K.H."/>
            <person name="Hubbard S.S."/>
            <person name="Banfield J.F."/>
        </authorList>
    </citation>
    <scope>NUCLEOTIDE SEQUENCE [LARGE SCALE GENOMIC DNA]</scope>
</reference>
<evidence type="ECO:0000259" key="1">
    <source>
        <dbReference type="Pfam" id="PF18899"/>
    </source>
</evidence>
<dbReference type="AlphaFoldDB" id="A0A1F6NBE5"/>
<dbReference type="Pfam" id="PF18899">
    <property type="entry name" value="DUF5655"/>
    <property type="match status" value="1"/>
</dbReference>
<name>A0A1F6NBE5_9BACT</name>
<organism evidence="2 3">
    <name type="scientific">Candidatus Magasanikbacteria bacterium RIFCSPLOWO2_02_FULL_44_11</name>
    <dbReference type="NCBI Taxonomy" id="1798689"/>
    <lineage>
        <taxon>Bacteria</taxon>
        <taxon>Candidatus Magasanikiibacteriota</taxon>
    </lineage>
</organism>
<dbReference type="Gene3D" id="3.40.1350.10">
    <property type="match status" value="1"/>
</dbReference>
<accession>A0A1F6NBE5</accession>
<dbReference type="EMBL" id="MFQK01000009">
    <property type="protein sequence ID" value="OGH81169.1"/>
    <property type="molecule type" value="Genomic_DNA"/>
</dbReference>
<dbReference type="InterPro" id="IPR043714">
    <property type="entry name" value="DUF5655"/>
</dbReference>
<dbReference type="STRING" id="1798689.A3I29_01730"/>
<dbReference type="InterPro" id="IPR011856">
    <property type="entry name" value="tRNA_endonuc-like_dom_sf"/>
</dbReference>
<comment type="caution">
    <text evidence="2">The sequence shown here is derived from an EMBL/GenBank/DDBJ whole genome shotgun (WGS) entry which is preliminary data.</text>
</comment>
<gene>
    <name evidence="2" type="ORF">A3I29_01730</name>
</gene>
<proteinExistence type="predicted"/>
<dbReference type="GO" id="GO:0003676">
    <property type="term" value="F:nucleic acid binding"/>
    <property type="evidence" value="ECO:0007669"/>
    <property type="project" value="InterPro"/>
</dbReference>
<evidence type="ECO:0000313" key="3">
    <source>
        <dbReference type="Proteomes" id="UP000178726"/>
    </source>
</evidence>
<dbReference type="Proteomes" id="UP000178726">
    <property type="component" value="Unassembled WGS sequence"/>
</dbReference>
<evidence type="ECO:0000313" key="2">
    <source>
        <dbReference type="EMBL" id="OGH81169.1"/>
    </source>
</evidence>
<protein>
    <recommendedName>
        <fullName evidence="1">DUF5655 domain-containing protein</fullName>
    </recommendedName>
</protein>
<feature type="domain" description="DUF5655" evidence="1">
    <location>
        <begin position="191"/>
        <end position="288"/>
    </location>
</feature>
<sequence>MPIFKIEGQILASVKELQIDLEKDMQNLTETNLELVFDLKFISSEFSLHNFRIDTLAFDDENNSFVIIEYKRDRSFSIIDQGYAYLSLMLNNKADFILEYNERTGKSLKREDVDWSQSRVLFLANSFTAYQQNAINFKDLPIELWEVKKFSNDLVLFNQLKSPETSESIKTVSKNKTIENVGKEIKKYTIDDLIKNDWHNSRNIFDNIQERILNLDSRVVIKINQNYIAFKIGTNNLCAIHVYKSKLDLELLRVEKKDIKDPENKVFDTPWEERGYGRFCATTITTTDDIDYALFLVKQVHEKFFK</sequence>